<name>A0ABV8A9S6_9DEIO</name>
<organism evidence="1 2">
    <name type="scientific">Deinococcus antarcticus</name>
    <dbReference type="NCBI Taxonomy" id="1298767"/>
    <lineage>
        <taxon>Bacteria</taxon>
        <taxon>Thermotogati</taxon>
        <taxon>Deinococcota</taxon>
        <taxon>Deinococci</taxon>
        <taxon>Deinococcales</taxon>
        <taxon>Deinococcaceae</taxon>
        <taxon>Deinococcus</taxon>
    </lineage>
</organism>
<dbReference type="EMBL" id="JBHRZF010000168">
    <property type="protein sequence ID" value="MFC3862006.1"/>
    <property type="molecule type" value="Genomic_DNA"/>
</dbReference>
<dbReference type="RefSeq" id="WP_380079459.1">
    <property type="nucleotide sequence ID" value="NZ_JBHRZF010000168.1"/>
</dbReference>
<dbReference type="Proteomes" id="UP001595748">
    <property type="component" value="Unassembled WGS sequence"/>
</dbReference>
<proteinExistence type="predicted"/>
<sequence length="46" mass="5110">MTDFSNSVLIPEERWNNPCISRAALFFFSICSQISLPRSLISGSSS</sequence>
<gene>
    <name evidence="1" type="ORF">ACFOPQ_14650</name>
</gene>
<reference evidence="2" key="1">
    <citation type="journal article" date="2019" name="Int. J. Syst. Evol. Microbiol.">
        <title>The Global Catalogue of Microorganisms (GCM) 10K type strain sequencing project: providing services to taxonomists for standard genome sequencing and annotation.</title>
        <authorList>
            <consortium name="The Broad Institute Genomics Platform"/>
            <consortium name="The Broad Institute Genome Sequencing Center for Infectious Disease"/>
            <person name="Wu L."/>
            <person name="Ma J."/>
        </authorList>
    </citation>
    <scope>NUCLEOTIDE SEQUENCE [LARGE SCALE GENOMIC DNA]</scope>
    <source>
        <strain evidence="2">CCTCC AB 2013263</strain>
    </source>
</reference>
<evidence type="ECO:0000313" key="2">
    <source>
        <dbReference type="Proteomes" id="UP001595748"/>
    </source>
</evidence>
<comment type="caution">
    <text evidence="1">The sequence shown here is derived from an EMBL/GenBank/DDBJ whole genome shotgun (WGS) entry which is preliminary data.</text>
</comment>
<keyword evidence="2" id="KW-1185">Reference proteome</keyword>
<protein>
    <submittedName>
        <fullName evidence="1">Uncharacterized protein</fullName>
    </submittedName>
</protein>
<accession>A0ABV8A9S6</accession>
<evidence type="ECO:0000313" key="1">
    <source>
        <dbReference type="EMBL" id="MFC3862006.1"/>
    </source>
</evidence>